<feature type="transmembrane region" description="Helical" evidence="1">
    <location>
        <begin position="104"/>
        <end position="126"/>
    </location>
</feature>
<protein>
    <submittedName>
        <fullName evidence="2">DMSO reductase anchor subunit</fullName>
    </submittedName>
</protein>
<feature type="transmembrane region" description="Helical" evidence="1">
    <location>
        <begin position="258"/>
        <end position="281"/>
    </location>
</feature>
<dbReference type="GO" id="GO:0009389">
    <property type="term" value="F:dimethyl sulfoxide reductase activity"/>
    <property type="evidence" value="ECO:0007669"/>
    <property type="project" value="TreeGrafter"/>
</dbReference>
<evidence type="ECO:0000313" key="3">
    <source>
        <dbReference type="Proteomes" id="UP000002026"/>
    </source>
</evidence>
<feature type="transmembrane region" description="Helical" evidence="1">
    <location>
        <begin position="174"/>
        <end position="200"/>
    </location>
</feature>
<sequence>MELQWPLILFTTLLAWCAGTFATQAYLALKGKGESIQMPAWIASVVLLAVGGIAVFFHLQHWERIFNGFGHLSSGITQELIAIVVLAVIAVIYLAMIRRNEGKVPSWLAIASIVVSVVLVVVMGHSYMMEARPAWNNILWIVSLLGASCVLGPATVATIAAIKGEDASDLAMPALIGAVINAVASVAAGLSVGAANSALTDVGYYFDLTHPTMELLSPELSAFSGASALPMILGVIIIGAICPIVAAFMGKKSGNWKMWGPIAVVCAVIGAICLRVVFYYAGVSMFMFY</sequence>
<accession>C7N164</accession>
<keyword evidence="1" id="KW-0812">Transmembrane</keyword>
<dbReference type="EMBL" id="CP001684">
    <property type="protein sequence ID" value="ACV23286.1"/>
    <property type="molecule type" value="Genomic_DNA"/>
</dbReference>
<name>C7N164_SLAHD</name>
<keyword evidence="1" id="KW-1133">Transmembrane helix</keyword>
<dbReference type="eggNOG" id="COG3302">
    <property type="taxonomic scope" value="Bacteria"/>
</dbReference>
<evidence type="ECO:0000313" key="2">
    <source>
        <dbReference type="EMBL" id="ACV23286.1"/>
    </source>
</evidence>
<dbReference type="KEGG" id="shi:Shel_22760"/>
<keyword evidence="1" id="KW-0472">Membrane</keyword>
<dbReference type="GO" id="GO:0009390">
    <property type="term" value="C:dimethyl sulfoxide reductase complex"/>
    <property type="evidence" value="ECO:0007669"/>
    <property type="project" value="TreeGrafter"/>
</dbReference>
<proteinExistence type="predicted"/>
<evidence type="ECO:0000256" key="1">
    <source>
        <dbReference type="SAM" id="Phobius"/>
    </source>
</evidence>
<dbReference type="InterPro" id="IPR007059">
    <property type="entry name" value="DmsC"/>
</dbReference>
<feature type="transmembrane region" description="Helical" evidence="1">
    <location>
        <begin position="6"/>
        <end position="29"/>
    </location>
</feature>
<feature type="transmembrane region" description="Helical" evidence="1">
    <location>
        <begin position="220"/>
        <end position="246"/>
    </location>
</feature>
<dbReference type="PANTHER" id="PTHR38095">
    <property type="entry name" value="ANAEROBIC DIMETHYL SULFOXIDE REDUCTASE CHAIN YNFH"/>
    <property type="match status" value="1"/>
</dbReference>
<reference evidence="2 3" key="1">
    <citation type="journal article" date="2009" name="Stand. Genomic Sci.">
        <title>Complete genome sequence of Slackia heliotrinireducens type strain (RHS 1).</title>
        <authorList>
            <person name="Pukall R."/>
            <person name="Lapidus A."/>
            <person name="Nolan M."/>
            <person name="Copeland A."/>
            <person name="Glavina Del Rio T."/>
            <person name="Lucas S."/>
            <person name="Chen F."/>
            <person name="Tice H."/>
            <person name="Cheng J.F."/>
            <person name="Chertkov O."/>
            <person name="Bruce D."/>
            <person name="Goodwin L."/>
            <person name="Kuske C."/>
            <person name="Brettin T."/>
            <person name="Detter J.C."/>
            <person name="Han C."/>
            <person name="Pitluck S."/>
            <person name="Pati A."/>
            <person name="Mavrommatis K."/>
            <person name="Ivanova N."/>
            <person name="Ovchinnikova G."/>
            <person name="Chen A."/>
            <person name="Palaniappan K."/>
            <person name="Schneider S."/>
            <person name="Rohde M."/>
            <person name="Chain P."/>
            <person name="D'haeseleer P."/>
            <person name="Goker M."/>
            <person name="Bristow J."/>
            <person name="Eisen J.A."/>
            <person name="Markowitz V."/>
            <person name="Kyrpides N.C."/>
            <person name="Klenk H.P."/>
            <person name="Hugenholtz P."/>
        </authorList>
    </citation>
    <scope>NUCLEOTIDE SEQUENCE [LARGE SCALE GENOMIC DNA]</scope>
    <source>
        <strain evidence="3">ATCC 29202 / DSM 20476 / NCTC 11029 / RHS 1</strain>
    </source>
</reference>
<gene>
    <name evidence="2" type="ordered locus">Shel_22760</name>
</gene>
<feature type="transmembrane region" description="Helical" evidence="1">
    <location>
        <begin position="138"/>
        <end position="162"/>
    </location>
</feature>
<organism evidence="2 3">
    <name type="scientific">Slackia heliotrinireducens (strain ATCC 29202 / DSM 20476 / NCTC 11029 / RHS 1)</name>
    <name type="common">Peptococcus heliotrinreducens</name>
    <dbReference type="NCBI Taxonomy" id="471855"/>
    <lineage>
        <taxon>Bacteria</taxon>
        <taxon>Bacillati</taxon>
        <taxon>Actinomycetota</taxon>
        <taxon>Coriobacteriia</taxon>
        <taxon>Eggerthellales</taxon>
        <taxon>Eggerthellaceae</taxon>
        <taxon>Slackia</taxon>
    </lineage>
</organism>
<dbReference type="GO" id="GO:0005886">
    <property type="term" value="C:plasma membrane"/>
    <property type="evidence" value="ECO:0007669"/>
    <property type="project" value="TreeGrafter"/>
</dbReference>
<dbReference type="PANTHER" id="PTHR38095:SF2">
    <property type="entry name" value="ANAEROBIC DIMETHYL SULFOXIDE REDUCTASE CHAIN C"/>
    <property type="match status" value="1"/>
</dbReference>
<dbReference type="GO" id="GO:0019645">
    <property type="term" value="P:anaerobic electron transport chain"/>
    <property type="evidence" value="ECO:0007669"/>
    <property type="project" value="InterPro"/>
</dbReference>
<dbReference type="STRING" id="471855.Shel_22760"/>
<feature type="transmembrane region" description="Helical" evidence="1">
    <location>
        <begin position="80"/>
        <end position="97"/>
    </location>
</feature>
<feature type="transmembrane region" description="Helical" evidence="1">
    <location>
        <begin position="41"/>
        <end position="60"/>
    </location>
</feature>
<dbReference type="AlphaFoldDB" id="C7N164"/>
<dbReference type="Pfam" id="PF04976">
    <property type="entry name" value="DmsC"/>
    <property type="match status" value="1"/>
</dbReference>
<dbReference type="Proteomes" id="UP000002026">
    <property type="component" value="Chromosome"/>
</dbReference>
<keyword evidence="3" id="KW-1185">Reference proteome</keyword>
<dbReference type="HOGENOM" id="CLU_085019_0_0_11"/>
<dbReference type="RefSeq" id="WP_012799386.1">
    <property type="nucleotide sequence ID" value="NC_013165.1"/>
</dbReference>